<evidence type="ECO:0000313" key="2">
    <source>
        <dbReference type="Proteomes" id="UP000789508"/>
    </source>
</evidence>
<reference evidence="1" key="1">
    <citation type="submission" date="2021-06" db="EMBL/GenBank/DDBJ databases">
        <authorList>
            <person name="Kallberg Y."/>
            <person name="Tangrot J."/>
            <person name="Rosling A."/>
        </authorList>
    </citation>
    <scope>NUCLEOTIDE SEQUENCE</scope>
    <source>
        <strain evidence="1">FL130A</strain>
    </source>
</reference>
<dbReference type="OrthoDB" id="2350491at2759"/>
<proteinExistence type="predicted"/>
<keyword evidence="2" id="KW-1185">Reference proteome</keyword>
<protein>
    <submittedName>
        <fullName evidence="1">11600_t:CDS:1</fullName>
    </submittedName>
</protein>
<comment type="caution">
    <text evidence="1">The sequence shown here is derived from an EMBL/GenBank/DDBJ whole genome shotgun (WGS) entry which is preliminary data.</text>
</comment>
<dbReference type="AlphaFoldDB" id="A0A9N9ACB7"/>
<dbReference type="Gene3D" id="3.80.10.10">
    <property type="entry name" value="Ribonuclease Inhibitor"/>
    <property type="match status" value="1"/>
</dbReference>
<accession>A0A9N9ACB7</accession>
<dbReference type="Proteomes" id="UP000789508">
    <property type="component" value="Unassembled WGS sequence"/>
</dbReference>
<dbReference type="InterPro" id="IPR032675">
    <property type="entry name" value="LRR_dom_sf"/>
</dbReference>
<name>A0A9N9ACB7_9GLOM</name>
<evidence type="ECO:0000313" key="1">
    <source>
        <dbReference type="EMBL" id="CAG8523654.1"/>
    </source>
</evidence>
<sequence length="514" mass="60698">MSDISFPPEILQQIITFHEDNYKTLYSCLLVNKYWCRNVVPILWRNMPEKYKKKSPSAYKFIQAYINCLSTDTRAQLGLTKSDQQNESSVFLYPTYLKVFDLQWLLNEIVSWYGKLFRNIPKKQRRGPYEFLEAIINLLRTNKARIEKVRIVLLEPIKEDEKQQLLRIVTNLVKQSQDEEDGLLGKLREVHFSQYVFRIQEVFKLFARHCNNFQCLKLKNATIEKQPIRGLLKLIQAVAPNLEEITCENLKVKNLEIWSHISFQLSTSLRKITIKQTFNFDYDYLDFLLQFQNLETLELIGTFSSRYTFNSQYIISDHNSKIFPSLKKFIRRTHSNYYYALGIVMDILILSRNTLKSLILHFELVYNIEFLNELESLVTLTELTIKIDSTESLHNFLFLLEYLQNLKFLTINGRNGGNNYSTVTLPESRLLFPAALAYFEFSIRIPFTSDSLTTFLGYFDKLPRFIKITVPSYKLLGGMKNLALARGERIHRFGWNYVDEAQTWLFKFIWISLD</sequence>
<gene>
    <name evidence="1" type="ORF">ALEPTO_LOCUS4597</name>
</gene>
<organism evidence="1 2">
    <name type="scientific">Ambispora leptoticha</name>
    <dbReference type="NCBI Taxonomy" id="144679"/>
    <lineage>
        <taxon>Eukaryota</taxon>
        <taxon>Fungi</taxon>
        <taxon>Fungi incertae sedis</taxon>
        <taxon>Mucoromycota</taxon>
        <taxon>Glomeromycotina</taxon>
        <taxon>Glomeromycetes</taxon>
        <taxon>Archaeosporales</taxon>
        <taxon>Ambisporaceae</taxon>
        <taxon>Ambispora</taxon>
    </lineage>
</organism>
<dbReference type="EMBL" id="CAJVPS010001085">
    <property type="protein sequence ID" value="CAG8523654.1"/>
    <property type="molecule type" value="Genomic_DNA"/>
</dbReference>